<organism evidence="2 3">
    <name type="scientific">Physcomitrium patens</name>
    <name type="common">Spreading-leaved earth moss</name>
    <name type="synonym">Physcomitrella patens</name>
    <dbReference type="NCBI Taxonomy" id="3218"/>
    <lineage>
        <taxon>Eukaryota</taxon>
        <taxon>Viridiplantae</taxon>
        <taxon>Streptophyta</taxon>
        <taxon>Embryophyta</taxon>
        <taxon>Bryophyta</taxon>
        <taxon>Bryophytina</taxon>
        <taxon>Bryopsida</taxon>
        <taxon>Funariidae</taxon>
        <taxon>Funariales</taxon>
        <taxon>Funariaceae</taxon>
        <taxon>Physcomitrium</taxon>
    </lineage>
</organism>
<reference evidence="2" key="3">
    <citation type="submission" date="2020-12" db="UniProtKB">
        <authorList>
            <consortium name="EnsemblPlants"/>
        </authorList>
    </citation>
    <scope>IDENTIFICATION</scope>
</reference>
<dbReference type="EnsemblPlants" id="Pp3c17_11700V3.2">
    <property type="protein sequence ID" value="Pp3c17_11700V3.2"/>
    <property type="gene ID" value="Pp3c17_11700"/>
</dbReference>
<feature type="transmembrane region" description="Helical" evidence="1">
    <location>
        <begin position="7"/>
        <end position="30"/>
    </location>
</feature>
<reference evidence="2 3" key="1">
    <citation type="journal article" date="2008" name="Science">
        <title>The Physcomitrella genome reveals evolutionary insights into the conquest of land by plants.</title>
        <authorList>
            <person name="Rensing S."/>
            <person name="Lang D."/>
            <person name="Zimmer A."/>
            <person name="Terry A."/>
            <person name="Salamov A."/>
            <person name="Shapiro H."/>
            <person name="Nishiyama T."/>
            <person name="Perroud P.-F."/>
            <person name="Lindquist E."/>
            <person name="Kamisugi Y."/>
            <person name="Tanahashi T."/>
            <person name="Sakakibara K."/>
            <person name="Fujita T."/>
            <person name="Oishi K."/>
            <person name="Shin-I T."/>
            <person name="Kuroki Y."/>
            <person name="Toyoda A."/>
            <person name="Suzuki Y."/>
            <person name="Hashimoto A."/>
            <person name="Yamaguchi K."/>
            <person name="Sugano A."/>
            <person name="Kohara Y."/>
            <person name="Fujiyama A."/>
            <person name="Anterola A."/>
            <person name="Aoki S."/>
            <person name="Ashton N."/>
            <person name="Barbazuk W.B."/>
            <person name="Barker E."/>
            <person name="Bennetzen J."/>
            <person name="Bezanilla M."/>
            <person name="Blankenship R."/>
            <person name="Cho S.H."/>
            <person name="Dutcher S."/>
            <person name="Estelle M."/>
            <person name="Fawcett J.A."/>
            <person name="Gundlach H."/>
            <person name="Hanada K."/>
            <person name="Heyl A."/>
            <person name="Hicks K.A."/>
            <person name="Hugh J."/>
            <person name="Lohr M."/>
            <person name="Mayer K."/>
            <person name="Melkozernov A."/>
            <person name="Murata T."/>
            <person name="Nelson D."/>
            <person name="Pils B."/>
            <person name="Prigge M."/>
            <person name="Reiss B."/>
            <person name="Renner T."/>
            <person name="Rombauts S."/>
            <person name="Rushton P."/>
            <person name="Sanderfoot A."/>
            <person name="Schween G."/>
            <person name="Shiu S.-H."/>
            <person name="Stueber K."/>
            <person name="Theodoulou F.L."/>
            <person name="Tu H."/>
            <person name="Van de Peer Y."/>
            <person name="Verrier P.J."/>
            <person name="Waters E."/>
            <person name="Wood A."/>
            <person name="Yang L."/>
            <person name="Cove D."/>
            <person name="Cuming A."/>
            <person name="Hasebe M."/>
            <person name="Lucas S."/>
            <person name="Mishler D.B."/>
            <person name="Reski R."/>
            <person name="Grigoriev I."/>
            <person name="Quatrano R.S."/>
            <person name="Boore J.L."/>
        </authorList>
    </citation>
    <scope>NUCLEOTIDE SEQUENCE [LARGE SCALE GENOMIC DNA]</scope>
    <source>
        <strain evidence="2 3">cv. Gransden 2004</strain>
    </source>
</reference>
<evidence type="ECO:0000313" key="2">
    <source>
        <dbReference type="EnsemblPlants" id="Pp3c17_11700V3.2"/>
    </source>
</evidence>
<dbReference type="AlphaFoldDB" id="A0A7I4B5V6"/>
<evidence type="ECO:0000313" key="3">
    <source>
        <dbReference type="Proteomes" id="UP000006727"/>
    </source>
</evidence>
<dbReference type="Proteomes" id="UP000006727">
    <property type="component" value="Chromosome 17"/>
</dbReference>
<protein>
    <submittedName>
        <fullName evidence="2">Uncharacterized protein</fullName>
    </submittedName>
</protein>
<dbReference type="Gramene" id="Pp3c17_11700V3.2">
    <property type="protein sequence ID" value="Pp3c17_11700V3.2"/>
    <property type="gene ID" value="Pp3c17_11700"/>
</dbReference>
<reference evidence="2 3" key="2">
    <citation type="journal article" date="2018" name="Plant J.">
        <title>The Physcomitrella patens chromosome-scale assembly reveals moss genome structure and evolution.</title>
        <authorList>
            <person name="Lang D."/>
            <person name="Ullrich K.K."/>
            <person name="Murat F."/>
            <person name="Fuchs J."/>
            <person name="Jenkins J."/>
            <person name="Haas F.B."/>
            <person name="Piednoel M."/>
            <person name="Gundlach H."/>
            <person name="Van Bel M."/>
            <person name="Meyberg R."/>
            <person name="Vives C."/>
            <person name="Morata J."/>
            <person name="Symeonidi A."/>
            <person name="Hiss M."/>
            <person name="Muchero W."/>
            <person name="Kamisugi Y."/>
            <person name="Saleh O."/>
            <person name="Blanc G."/>
            <person name="Decker E.L."/>
            <person name="van Gessel N."/>
            <person name="Grimwood J."/>
            <person name="Hayes R.D."/>
            <person name="Graham S.W."/>
            <person name="Gunter L.E."/>
            <person name="McDaniel S.F."/>
            <person name="Hoernstein S.N.W."/>
            <person name="Larsson A."/>
            <person name="Li F.W."/>
            <person name="Perroud P.F."/>
            <person name="Phillips J."/>
            <person name="Ranjan P."/>
            <person name="Rokshar D.S."/>
            <person name="Rothfels C.J."/>
            <person name="Schneider L."/>
            <person name="Shu S."/>
            <person name="Stevenson D.W."/>
            <person name="Thummler F."/>
            <person name="Tillich M."/>
            <person name="Villarreal Aguilar J.C."/>
            <person name="Widiez T."/>
            <person name="Wong G.K."/>
            <person name="Wymore A."/>
            <person name="Zhang Y."/>
            <person name="Zimmer A.D."/>
            <person name="Quatrano R.S."/>
            <person name="Mayer K.F.X."/>
            <person name="Goodstein D."/>
            <person name="Casacuberta J.M."/>
            <person name="Vandepoele K."/>
            <person name="Reski R."/>
            <person name="Cuming A.C."/>
            <person name="Tuskan G.A."/>
            <person name="Maumus F."/>
            <person name="Salse J."/>
            <person name="Schmutz J."/>
            <person name="Rensing S.A."/>
        </authorList>
    </citation>
    <scope>NUCLEOTIDE SEQUENCE [LARGE SCALE GENOMIC DNA]</scope>
    <source>
        <strain evidence="2 3">cv. Gransden 2004</strain>
    </source>
</reference>
<accession>A0A7I4B5V6</accession>
<proteinExistence type="predicted"/>
<keyword evidence="1" id="KW-1133">Transmembrane helix</keyword>
<name>A0A7I4B5V6_PHYPA</name>
<sequence>MKFYKHAAVMYASFMRCFAMILISVESFFVEKSVGNIHGVIRYDGCRGLQNSCMQKQEYTYKSKVFKPKNFSSILDTIVHNNY</sequence>
<keyword evidence="1" id="KW-0812">Transmembrane</keyword>
<dbReference type="EMBL" id="ABEU02000017">
    <property type="status" value="NOT_ANNOTATED_CDS"/>
    <property type="molecule type" value="Genomic_DNA"/>
</dbReference>
<keyword evidence="1" id="KW-0472">Membrane</keyword>
<evidence type="ECO:0000256" key="1">
    <source>
        <dbReference type="SAM" id="Phobius"/>
    </source>
</evidence>
<keyword evidence="3" id="KW-1185">Reference proteome</keyword>